<dbReference type="SMART" id="SM00487">
    <property type="entry name" value="DEXDc"/>
    <property type="match status" value="1"/>
</dbReference>
<evidence type="ECO:0000256" key="11">
    <source>
        <dbReference type="SAM" id="MobiDB-lite"/>
    </source>
</evidence>
<evidence type="ECO:0000256" key="3">
    <source>
        <dbReference type="ARBA" id="ARBA00022741"/>
    </source>
</evidence>
<dbReference type="GO" id="GO:0003723">
    <property type="term" value="F:RNA binding"/>
    <property type="evidence" value="ECO:0007669"/>
    <property type="project" value="TreeGrafter"/>
</dbReference>
<dbReference type="PANTHER" id="PTHR18934:SF91">
    <property type="entry name" value="PRE-MRNA-SPLICING FACTOR ATP-DEPENDENT RNA HELICASE PRP16"/>
    <property type="match status" value="1"/>
</dbReference>
<dbReference type="EMBL" id="QEAP01000272">
    <property type="protein sequence ID" value="TPX70790.1"/>
    <property type="molecule type" value="Genomic_DNA"/>
</dbReference>
<dbReference type="GO" id="GO:0006397">
    <property type="term" value="P:mRNA processing"/>
    <property type="evidence" value="ECO:0007669"/>
    <property type="project" value="UniProtKB-KW"/>
</dbReference>
<evidence type="ECO:0000256" key="2">
    <source>
        <dbReference type="ARBA" id="ARBA00022664"/>
    </source>
</evidence>
<dbReference type="Pfam" id="PF07717">
    <property type="entry name" value="OB_NTP_bind"/>
    <property type="match status" value="1"/>
</dbReference>
<comment type="catalytic activity">
    <reaction evidence="9">
        <text>ATP + H2O = ADP + phosphate + H(+)</text>
        <dbReference type="Rhea" id="RHEA:13065"/>
        <dbReference type="ChEBI" id="CHEBI:15377"/>
        <dbReference type="ChEBI" id="CHEBI:15378"/>
        <dbReference type="ChEBI" id="CHEBI:30616"/>
        <dbReference type="ChEBI" id="CHEBI:43474"/>
        <dbReference type="ChEBI" id="CHEBI:456216"/>
        <dbReference type="EC" id="3.6.4.13"/>
    </reaction>
</comment>
<evidence type="ECO:0000256" key="8">
    <source>
        <dbReference type="ARBA" id="ARBA00038040"/>
    </source>
</evidence>
<dbReference type="GO" id="GO:0005684">
    <property type="term" value="C:U2-type spliceosomal complex"/>
    <property type="evidence" value="ECO:0007669"/>
    <property type="project" value="UniProtKB-ARBA"/>
</dbReference>
<feature type="compositionally biased region" description="Low complexity" evidence="11">
    <location>
        <begin position="9"/>
        <end position="23"/>
    </location>
</feature>
<feature type="domain" description="Helicase C-terminal" evidence="13">
    <location>
        <begin position="565"/>
        <end position="740"/>
    </location>
</feature>
<dbReference type="STRING" id="246404.A0A507F587"/>
<feature type="region of interest" description="Disordered" evidence="11">
    <location>
        <begin position="1035"/>
        <end position="1059"/>
    </location>
</feature>
<keyword evidence="3" id="KW-0547">Nucleotide-binding</keyword>
<dbReference type="InterPro" id="IPR027417">
    <property type="entry name" value="P-loop_NTPase"/>
</dbReference>
<reference evidence="14 15" key="1">
    <citation type="journal article" date="2019" name="Sci. Rep.">
        <title>Comparative genomics of chytrid fungi reveal insights into the obligate biotrophic and pathogenic lifestyle of Synchytrium endobioticum.</title>
        <authorList>
            <person name="van de Vossenberg B.T.L.H."/>
            <person name="Warris S."/>
            <person name="Nguyen H.D.T."/>
            <person name="van Gent-Pelzer M.P.E."/>
            <person name="Joly D.L."/>
            <person name="van de Geest H.C."/>
            <person name="Bonants P.J.M."/>
            <person name="Smith D.S."/>
            <person name="Levesque C.A."/>
            <person name="van der Lee T.A.J."/>
        </authorList>
    </citation>
    <scope>NUCLEOTIDE SEQUENCE [LARGE SCALE GENOMIC DNA]</scope>
    <source>
        <strain evidence="14 15">CBS 675.73</strain>
    </source>
</reference>
<dbReference type="InterPro" id="IPR048333">
    <property type="entry name" value="HA2_WH"/>
</dbReference>
<dbReference type="GO" id="GO:0034458">
    <property type="term" value="F:3'-5' RNA helicase activity"/>
    <property type="evidence" value="ECO:0007669"/>
    <property type="project" value="TreeGrafter"/>
</dbReference>
<proteinExistence type="inferred from homology"/>
<evidence type="ECO:0000256" key="5">
    <source>
        <dbReference type="ARBA" id="ARBA00022806"/>
    </source>
</evidence>
<dbReference type="InterPro" id="IPR001650">
    <property type="entry name" value="Helicase_C-like"/>
</dbReference>
<dbReference type="InterPro" id="IPR007502">
    <property type="entry name" value="Helicase-assoc_dom"/>
</dbReference>
<dbReference type="SMART" id="SM00490">
    <property type="entry name" value="HELICc"/>
    <property type="match status" value="1"/>
</dbReference>
<protein>
    <recommendedName>
        <fullName evidence="1">RNA helicase</fullName>
        <ecNumber evidence="1">3.6.4.13</ecNumber>
    </recommendedName>
</protein>
<sequence length="1059" mass="119031">MSKFVADESGSTGLSTLGSMKGGLQRRKPIGASGSSHVFKAPEGKSALGLDKLAAVKRQERQVAERDSAPLKKVEQGKPEQRRDGGLKRDRDGSSRTSSWAAQTPSIHSGPSTGAISTSVGLRGSTASTARFTAASNTDIAATPHDPTKDIDWEQEQLRLDRDWYMREEGGVAEESYAHEVYSEFEDYYKKKEEEMAAQQGKKITARQAQYNRDNDLWETNRMLTSGVVQRMDHSTEEDDLESRVHILVRDLKPPFLDGKIVFTKQIETVACVKDVTSDLAVFARAGSKLVRERREQEERRKAAPKFKLEGTNLGNIMGLKQEESKEGVASGNDDEFKTDNQFSTHLKTKTDAVSAFATTKTMAEQRQYLPAFSVREELLQVIRDNQIVIVVGETGSGKTTQLTQYLHEDGYSRYGVIGCTQPRRVAAMSVAKRVSEEFGCTLGKEVGYSIRFEDCTSEDTIIKYMTDGVLLRECLNKSDLEKYSAIIMDEAHERNLNTDVLMGLMKTVIGRRRDLKLIVTSATMNADKFASFFGNVPIFTIPGRTFPVDVMFSKTPCDDYVDAAVKQILAIHLSHPPGDILVFMTGQEDIEMTCSVVRERLESLDEAPPLAVLPIYSQLPADLQAKIFARGEGGARKCIVATNVAETSLTVDGIMYVVDAGYYKLKVYNPKIGMDSLLITPISQANAMQRSGRAGRTGAGTCYRLYTEMAFRHEMFFNTIPEIQRISLSNVVLLLKSLGVKNLLEFDFMDPPPQDNILNSMYNLWVLGALDNTGELTETGRRMVEFPVEPSLSKMLIVSTEMQCSAEILIIVAMLSVPSIFYRPKERAEESDAAREKFMVSESDHLTLLHVYTQWKANNYRDEWCGTHFIHAKGMRKAREVYTQLTDIMKTEKLPIITCGNDWDIVRKCICSSYFHQAARLKGIGEYVNLRNGMPCHLHPTSSLHGRGYTPDYIIYHELVMTSKEYMQFVTAVDAHWLAELGPMFFSIKESGFSHKRRQDRKELQDMEQELRRATEIQKREESLNELAAMPTPRSRILTPGLGRTRRREPGTPFRMGL</sequence>
<evidence type="ECO:0000313" key="15">
    <source>
        <dbReference type="Proteomes" id="UP000320333"/>
    </source>
</evidence>
<feature type="coiled-coil region" evidence="10">
    <location>
        <begin position="998"/>
        <end position="1028"/>
    </location>
</feature>
<keyword evidence="15" id="KW-1185">Reference proteome</keyword>
<dbReference type="FunFam" id="3.40.50.300:FF:000313">
    <property type="entry name" value="Pre-mRNA-splicing factor ATP-dependent RNA helicase PRP16"/>
    <property type="match status" value="1"/>
</dbReference>
<feature type="compositionally biased region" description="Basic and acidic residues" evidence="11">
    <location>
        <begin position="57"/>
        <end position="94"/>
    </location>
</feature>
<dbReference type="PROSITE" id="PS51192">
    <property type="entry name" value="HELICASE_ATP_BIND_1"/>
    <property type="match status" value="1"/>
</dbReference>
<keyword evidence="6" id="KW-0067">ATP-binding</keyword>
<dbReference type="SMART" id="SM00847">
    <property type="entry name" value="HA2"/>
    <property type="match status" value="1"/>
</dbReference>
<evidence type="ECO:0000256" key="6">
    <source>
        <dbReference type="ARBA" id="ARBA00022840"/>
    </source>
</evidence>
<dbReference type="InterPro" id="IPR011545">
    <property type="entry name" value="DEAD/DEAH_box_helicase_dom"/>
</dbReference>
<dbReference type="CDD" id="cd18791">
    <property type="entry name" value="SF2_C_RHA"/>
    <property type="match status" value="1"/>
</dbReference>
<evidence type="ECO:0000256" key="10">
    <source>
        <dbReference type="SAM" id="Coils"/>
    </source>
</evidence>
<keyword evidence="2" id="KW-0507">mRNA processing</keyword>
<dbReference type="Pfam" id="PF00270">
    <property type="entry name" value="DEAD"/>
    <property type="match status" value="1"/>
</dbReference>
<dbReference type="Pfam" id="PF04408">
    <property type="entry name" value="WHD_HA2"/>
    <property type="match status" value="1"/>
</dbReference>
<evidence type="ECO:0000259" key="13">
    <source>
        <dbReference type="PROSITE" id="PS51194"/>
    </source>
</evidence>
<dbReference type="AlphaFoldDB" id="A0A507F587"/>
<dbReference type="FunFam" id="1.20.120.1080:FF:000001">
    <property type="entry name" value="Pre-mRNA-splicing factor ATP-dependent RNA helicase"/>
    <property type="match status" value="1"/>
</dbReference>
<dbReference type="Pfam" id="PF00271">
    <property type="entry name" value="Helicase_C"/>
    <property type="match status" value="1"/>
</dbReference>
<keyword evidence="4" id="KW-0378">Hydrolase</keyword>
<name>A0A507F587_9FUNG</name>
<evidence type="ECO:0000259" key="12">
    <source>
        <dbReference type="PROSITE" id="PS51192"/>
    </source>
</evidence>
<dbReference type="Gene3D" id="1.20.120.1080">
    <property type="match status" value="1"/>
</dbReference>
<dbReference type="GO" id="GO:0016787">
    <property type="term" value="F:hydrolase activity"/>
    <property type="evidence" value="ECO:0007669"/>
    <property type="project" value="UniProtKB-KW"/>
</dbReference>
<comment type="similarity">
    <text evidence="8">Belongs to the DEAD box helicase family. DEAH subfamily. PRP16 sub-subfamily.</text>
</comment>
<dbReference type="FunFam" id="3.40.50.300:FF:000007">
    <property type="entry name" value="Pre-mRNA-splicing factor ATP-dependent RNA helicase"/>
    <property type="match status" value="1"/>
</dbReference>
<dbReference type="PROSITE" id="PS00690">
    <property type="entry name" value="DEAH_ATP_HELICASE"/>
    <property type="match status" value="1"/>
</dbReference>
<evidence type="ECO:0000256" key="7">
    <source>
        <dbReference type="ARBA" id="ARBA00023187"/>
    </source>
</evidence>
<dbReference type="InterPro" id="IPR002464">
    <property type="entry name" value="DNA/RNA_helicase_DEAH_CS"/>
</dbReference>
<gene>
    <name evidence="14" type="ORF">CcCBS67573_g06402</name>
</gene>
<dbReference type="Gene3D" id="3.40.50.300">
    <property type="entry name" value="P-loop containing nucleotide triphosphate hydrolases"/>
    <property type="match status" value="2"/>
</dbReference>
<comment type="caution">
    <text evidence="14">The sequence shown here is derived from an EMBL/GenBank/DDBJ whole genome shotgun (WGS) entry which is preliminary data.</text>
</comment>
<organism evidence="14 15">
    <name type="scientific">Chytriomyces confervae</name>
    <dbReference type="NCBI Taxonomy" id="246404"/>
    <lineage>
        <taxon>Eukaryota</taxon>
        <taxon>Fungi</taxon>
        <taxon>Fungi incertae sedis</taxon>
        <taxon>Chytridiomycota</taxon>
        <taxon>Chytridiomycota incertae sedis</taxon>
        <taxon>Chytridiomycetes</taxon>
        <taxon>Chytridiales</taxon>
        <taxon>Chytriomycetaceae</taxon>
        <taxon>Chytriomyces</taxon>
    </lineage>
</organism>
<accession>A0A507F587</accession>
<dbReference type="SUPFAM" id="SSF52540">
    <property type="entry name" value="P-loop containing nucleoside triphosphate hydrolases"/>
    <property type="match status" value="1"/>
</dbReference>
<feature type="region of interest" description="Disordered" evidence="11">
    <location>
        <begin position="1"/>
        <end position="121"/>
    </location>
</feature>
<dbReference type="GO" id="GO:0005524">
    <property type="term" value="F:ATP binding"/>
    <property type="evidence" value="ECO:0007669"/>
    <property type="project" value="UniProtKB-KW"/>
</dbReference>
<feature type="compositionally biased region" description="Polar residues" evidence="11">
    <location>
        <begin position="97"/>
        <end position="120"/>
    </location>
</feature>
<dbReference type="OrthoDB" id="10253254at2759"/>
<keyword evidence="7" id="KW-0508">mRNA splicing</keyword>
<evidence type="ECO:0000256" key="9">
    <source>
        <dbReference type="ARBA" id="ARBA00047984"/>
    </source>
</evidence>
<dbReference type="PROSITE" id="PS51194">
    <property type="entry name" value="HELICASE_CTER"/>
    <property type="match status" value="1"/>
</dbReference>
<keyword evidence="5" id="KW-0347">Helicase</keyword>
<keyword evidence="10" id="KW-0175">Coiled coil</keyword>
<dbReference type="PANTHER" id="PTHR18934">
    <property type="entry name" value="ATP-DEPENDENT RNA HELICASE"/>
    <property type="match status" value="1"/>
</dbReference>
<evidence type="ECO:0000256" key="1">
    <source>
        <dbReference type="ARBA" id="ARBA00012552"/>
    </source>
</evidence>
<dbReference type="GO" id="GO:0008380">
    <property type="term" value="P:RNA splicing"/>
    <property type="evidence" value="ECO:0007669"/>
    <property type="project" value="UniProtKB-KW"/>
</dbReference>
<dbReference type="InterPro" id="IPR011709">
    <property type="entry name" value="DEAD-box_helicase_OB_fold"/>
</dbReference>
<evidence type="ECO:0000256" key="4">
    <source>
        <dbReference type="ARBA" id="ARBA00022801"/>
    </source>
</evidence>
<dbReference type="InterPro" id="IPR014001">
    <property type="entry name" value="Helicase_ATP-bd"/>
</dbReference>
<dbReference type="Proteomes" id="UP000320333">
    <property type="component" value="Unassembled WGS sequence"/>
</dbReference>
<dbReference type="EC" id="3.6.4.13" evidence="1"/>
<dbReference type="Pfam" id="PF21010">
    <property type="entry name" value="HA2_C"/>
    <property type="match status" value="1"/>
</dbReference>
<evidence type="ECO:0000313" key="14">
    <source>
        <dbReference type="EMBL" id="TPX70790.1"/>
    </source>
</evidence>
<feature type="domain" description="Helicase ATP-binding" evidence="12">
    <location>
        <begin position="380"/>
        <end position="543"/>
    </location>
</feature>